<name>A0A135WLM4_9FLAO</name>
<dbReference type="AlphaFoldDB" id="A0A135WLM4"/>
<reference evidence="1 2" key="2">
    <citation type="journal article" date="2016" name="Genome Announc.">
        <title>Draft Genome Sequence of a Biocontrol Rhizobacterium, Chryseobacterium kwangjuense Strain KJ1R5, Isolated from Pepper (Capsicum annuum).</title>
        <authorList>
            <person name="Jeong J.J."/>
            <person name="Park H."/>
            <person name="Park B.H."/>
            <person name="Mannaa M."/>
            <person name="Sang M.K."/>
            <person name="Choi I.G."/>
            <person name="Kim K.D."/>
        </authorList>
    </citation>
    <scope>NUCLEOTIDE SEQUENCE [LARGE SCALE GENOMIC DNA]</scope>
    <source>
        <strain evidence="1 2">KJ1R5</strain>
    </source>
</reference>
<dbReference type="EMBL" id="LPUR01000001">
    <property type="protein sequence ID" value="KXH85814.1"/>
    <property type="molecule type" value="Genomic_DNA"/>
</dbReference>
<protein>
    <submittedName>
        <fullName evidence="1">Uncharacterized protein</fullName>
    </submittedName>
</protein>
<evidence type="ECO:0000313" key="1">
    <source>
        <dbReference type="EMBL" id="KXH85814.1"/>
    </source>
</evidence>
<dbReference type="Proteomes" id="UP000070513">
    <property type="component" value="Unassembled WGS sequence"/>
</dbReference>
<sequence>MNGSRKSFKTLCHNFKTFTVYNPIRRNRNIGTDNQGFGRNNQLVISSPYGDLKSFYERLVNYRKESRVINGHEFIFVVEETRENSIHSCSINDITKIIEYIPSKDYGDLKLIILRQPKRKEEILSPVWGRLIYSYEFENDYFPAVILDAIDTEKKLFWPKKQTIEDQKEFERLKADGHPFIETKRNFIAEFKPEFIRNTQLYRTLPHEFGHYVHYLEVVEKPGNDEEDYDEKEKRMDLYFSLPKSEKETFAHKYADTLKTKLIDKNIIPFEPEHKLQSGLVL</sequence>
<organism evidence="1 2">
    <name type="scientific">Chryseobacterium kwangjuense</name>
    <dbReference type="NCBI Taxonomy" id="267125"/>
    <lineage>
        <taxon>Bacteria</taxon>
        <taxon>Pseudomonadati</taxon>
        <taxon>Bacteroidota</taxon>
        <taxon>Flavobacteriia</taxon>
        <taxon>Flavobacteriales</taxon>
        <taxon>Weeksellaceae</taxon>
        <taxon>Chryseobacterium group</taxon>
        <taxon>Chryseobacterium</taxon>
    </lineage>
</organism>
<gene>
    <name evidence="1" type="ORF">AU378_08750</name>
</gene>
<comment type="caution">
    <text evidence="1">The sequence shown here is derived from an EMBL/GenBank/DDBJ whole genome shotgun (WGS) entry which is preliminary data.</text>
</comment>
<evidence type="ECO:0000313" key="2">
    <source>
        <dbReference type="Proteomes" id="UP000070513"/>
    </source>
</evidence>
<proteinExistence type="predicted"/>
<reference evidence="2" key="1">
    <citation type="submission" date="2015-12" db="EMBL/GenBank/DDBJ databases">
        <title>Genome sequence of a biocontrol rhizobacterium Chryseobacterium kwangjuense strain KJ1R5 isolated from pepper (Capsicum annuum L.).</title>
        <authorList>
            <person name="Jeong J.-J."/>
            <person name="Park H."/>
            <person name="Mannaa M."/>
            <person name="Sang M.K."/>
            <person name="Choi I.-G."/>
            <person name="Kim K.D."/>
        </authorList>
    </citation>
    <scope>NUCLEOTIDE SEQUENCE [LARGE SCALE GENOMIC DNA]</scope>
    <source>
        <strain evidence="2">KJ1R5</strain>
    </source>
</reference>
<accession>A0A135WLM4</accession>